<dbReference type="Pfam" id="PF14441">
    <property type="entry name" value="OTT_1508_deam"/>
    <property type="match status" value="1"/>
</dbReference>
<name>A0ABR1W7C5_9PEZI</name>
<dbReference type="PANTHER" id="PTHR42037">
    <property type="match status" value="1"/>
</dbReference>
<dbReference type="EMBL" id="JAQQWN010000006">
    <property type="protein sequence ID" value="KAK8079395.1"/>
    <property type="molecule type" value="Genomic_DNA"/>
</dbReference>
<comment type="caution">
    <text evidence="2">The sequence shown here is derived from an EMBL/GenBank/DDBJ whole genome shotgun (WGS) entry which is preliminary data.</text>
</comment>
<keyword evidence="3" id="KW-1185">Reference proteome</keyword>
<feature type="chain" id="PRO_5045162997" evidence="1">
    <location>
        <begin position="19"/>
        <end position="726"/>
    </location>
</feature>
<evidence type="ECO:0000313" key="2">
    <source>
        <dbReference type="EMBL" id="KAK8079395.1"/>
    </source>
</evidence>
<proteinExistence type="predicted"/>
<reference evidence="2 3" key="1">
    <citation type="submission" date="2023-01" db="EMBL/GenBank/DDBJ databases">
        <title>Analysis of 21 Apiospora genomes using comparative genomics revels a genus with tremendous synthesis potential of carbohydrate active enzymes and secondary metabolites.</title>
        <authorList>
            <person name="Sorensen T."/>
        </authorList>
    </citation>
    <scope>NUCLEOTIDE SEQUENCE [LARGE SCALE GENOMIC DNA]</scope>
    <source>
        <strain evidence="2 3">CBS 114990</strain>
    </source>
</reference>
<protein>
    <submittedName>
        <fullName evidence="2">Uncharacterized protein</fullName>
    </submittedName>
</protein>
<sequence>MRISIPALLTLFAAASSALTIPETGLGKLVSRALHGRGNVLIPNPETGKGRCFENVPPAGEGFTIACGCGTQLNQADLDRVAQGLEQHEVEYSKNGTCLDPGTGMMQGHIVDDPSTVVAIIENENPTPVRDDAFIAHGADVREAFKQIEARCGKGVPGTIGQRVQASSLLSWPRRRLINAQMSIVRISCGLARHNAMANANQEPIRDDPAVLELLYQPLLLEDAMNKVMTGHRDGAGESFGIPTDSMLPSFEAYKCFANKLAQVLDCEPGGKTVTALTILKGRNMQPVYVIASNLRSQDQLEDAQRFLTKLLRFVHDNPLELNPKPLFKKVLGQILMFNLSRVQVYLTSLKRCLSSCIVDCGIRGGAQPILELEQELKTLQNKASFPMDPENDNEKNKFLSDCDTLLKAISINKGTRIEESILEHSDDMNKSSLEAWQELRHCLGRLHSYRQAAEVILAAHERWPQLFQEFRIYAILCGRKAPNPILNRQLSAETIVRTMLWYDEDPKPYLRQVGTLDKIGLSSEIRKLAQKKTFHPFVHAEVQVHAALIQQYIFRPCQFWNGYKYIGSSKPTCRLCSYYFFERGDGMQVRPTHHNIYLHWRLPDVYPSQGPAEVRTHRELLDRITEHVRKDARRTLDERLPSRRRHDSDDHSSIPSLLYPHFLDSTSSLSELASETSHLHISSPTASSVMPQSVGPVTLSQLVGEGEGDNGFDSDDDGEMIFVRG</sequence>
<accession>A0ABR1W7C5</accession>
<dbReference type="PANTHER" id="PTHR42037:SF1">
    <property type="match status" value="1"/>
</dbReference>
<dbReference type="Proteomes" id="UP001433268">
    <property type="component" value="Unassembled WGS sequence"/>
</dbReference>
<gene>
    <name evidence="2" type="ORF">PG997_007213</name>
</gene>
<dbReference type="RefSeq" id="XP_066666870.1">
    <property type="nucleotide sequence ID" value="XM_066811528.1"/>
</dbReference>
<evidence type="ECO:0000256" key="1">
    <source>
        <dbReference type="SAM" id="SignalP"/>
    </source>
</evidence>
<keyword evidence="1" id="KW-0732">Signal</keyword>
<dbReference type="InterPro" id="IPR027796">
    <property type="entry name" value="OTT_1508_deam-like"/>
</dbReference>
<organism evidence="2 3">
    <name type="scientific">Apiospora hydei</name>
    <dbReference type="NCBI Taxonomy" id="1337664"/>
    <lineage>
        <taxon>Eukaryota</taxon>
        <taxon>Fungi</taxon>
        <taxon>Dikarya</taxon>
        <taxon>Ascomycota</taxon>
        <taxon>Pezizomycotina</taxon>
        <taxon>Sordariomycetes</taxon>
        <taxon>Xylariomycetidae</taxon>
        <taxon>Amphisphaeriales</taxon>
        <taxon>Apiosporaceae</taxon>
        <taxon>Apiospora</taxon>
    </lineage>
</organism>
<feature type="signal peptide" evidence="1">
    <location>
        <begin position="1"/>
        <end position="18"/>
    </location>
</feature>
<dbReference type="GeneID" id="92044588"/>
<evidence type="ECO:0000313" key="3">
    <source>
        <dbReference type="Proteomes" id="UP001433268"/>
    </source>
</evidence>